<accession>A0AAV2ARW3</accession>
<comment type="caution">
    <text evidence="1">The sequence shown here is derived from an EMBL/GenBank/DDBJ whole genome shotgun (WGS) entry which is preliminary data.</text>
</comment>
<name>A0AAV2ARW3_9ARAC</name>
<gene>
    <name evidence="1" type="ORF">LARSCL_LOCUS14397</name>
</gene>
<evidence type="ECO:0000313" key="2">
    <source>
        <dbReference type="Proteomes" id="UP001497382"/>
    </source>
</evidence>
<dbReference type="Proteomes" id="UP001497382">
    <property type="component" value="Unassembled WGS sequence"/>
</dbReference>
<organism evidence="1 2">
    <name type="scientific">Larinioides sclopetarius</name>
    <dbReference type="NCBI Taxonomy" id="280406"/>
    <lineage>
        <taxon>Eukaryota</taxon>
        <taxon>Metazoa</taxon>
        <taxon>Ecdysozoa</taxon>
        <taxon>Arthropoda</taxon>
        <taxon>Chelicerata</taxon>
        <taxon>Arachnida</taxon>
        <taxon>Araneae</taxon>
        <taxon>Araneomorphae</taxon>
        <taxon>Entelegynae</taxon>
        <taxon>Araneoidea</taxon>
        <taxon>Araneidae</taxon>
        <taxon>Larinioides</taxon>
    </lineage>
</organism>
<keyword evidence="2" id="KW-1185">Reference proteome</keyword>
<proteinExistence type="predicted"/>
<dbReference type="EMBL" id="CAXIEN010000207">
    <property type="protein sequence ID" value="CAL1286706.1"/>
    <property type="molecule type" value="Genomic_DNA"/>
</dbReference>
<protein>
    <submittedName>
        <fullName evidence="1">Uncharacterized protein</fullName>
    </submittedName>
</protein>
<sequence length="46" mass="5317">MKVLSSFFLFSRDKISRNRDIFLDSNVKTATENRLNGKGCDFFQIG</sequence>
<evidence type="ECO:0000313" key="1">
    <source>
        <dbReference type="EMBL" id="CAL1286706.1"/>
    </source>
</evidence>
<dbReference type="AlphaFoldDB" id="A0AAV2ARW3"/>
<reference evidence="1 2" key="1">
    <citation type="submission" date="2024-04" db="EMBL/GenBank/DDBJ databases">
        <authorList>
            <person name="Rising A."/>
            <person name="Reimegard J."/>
            <person name="Sonavane S."/>
            <person name="Akerstrom W."/>
            <person name="Nylinder S."/>
            <person name="Hedman E."/>
            <person name="Kallberg Y."/>
        </authorList>
    </citation>
    <scope>NUCLEOTIDE SEQUENCE [LARGE SCALE GENOMIC DNA]</scope>
</reference>